<accession>A0A915A9M7</accession>
<reference evidence="3" key="1">
    <citation type="submission" date="2022-11" db="UniProtKB">
        <authorList>
            <consortium name="WormBaseParasite"/>
        </authorList>
    </citation>
    <scope>IDENTIFICATION</scope>
</reference>
<proteinExistence type="predicted"/>
<organism evidence="2 3">
    <name type="scientific">Parascaris univalens</name>
    <name type="common">Nematode worm</name>
    <dbReference type="NCBI Taxonomy" id="6257"/>
    <lineage>
        <taxon>Eukaryota</taxon>
        <taxon>Metazoa</taxon>
        <taxon>Ecdysozoa</taxon>
        <taxon>Nematoda</taxon>
        <taxon>Chromadorea</taxon>
        <taxon>Rhabditida</taxon>
        <taxon>Spirurina</taxon>
        <taxon>Ascaridomorpha</taxon>
        <taxon>Ascaridoidea</taxon>
        <taxon>Ascarididae</taxon>
        <taxon>Parascaris</taxon>
    </lineage>
</organism>
<keyword evidence="2" id="KW-1185">Reference proteome</keyword>
<sequence>MAIGIAAVIVPITLTLITKADFDVQSDDAANDYAEVRVLLNEYYKLIGRKYSSSNDYNAKEVNVALQNSSFDDGTEASTNRKGGVAGELFENDILLTLPQAQRLLKEASGSMFCFFRPKSTVADKNAVVVEIRNSNGCSRLNFKV</sequence>
<dbReference type="Proteomes" id="UP000887569">
    <property type="component" value="Unplaced"/>
</dbReference>
<evidence type="ECO:0000313" key="2">
    <source>
        <dbReference type="Proteomes" id="UP000887569"/>
    </source>
</evidence>
<feature type="chain" id="PRO_5037667387" evidence="1">
    <location>
        <begin position="21"/>
        <end position="145"/>
    </location>
</feature>
<evidence type="ECO:0000313" key="3">
    <source>
        <dbReference type="WBParaSite" id="PgR003_g163_t01"/>
    </source>
</evidence>
<keyword evidence="1" id="KW-0732">Signal</keyword>
<evidence type="ECO:0000256" key="1">
    <source>
        <dbReference type="SAM" id="SignalP"/>
    </source>
</evidence>
<name>A0A915A9M7_PARUN</name>
<dbReference type="WBParaSite" id="PgR003_g163_t01">
    <property type="protein sequence ID" value="PgR003_g163_t01"/>
    <property type="gene ID" value="PgR003_g163"/>
</dbReference>
<dbReference type="AlphaFoldDB" id="A0A915A9M7"/>
<feature type="signal peptide" evidence="1">
    <location>
        <begin position="1"/>
        <end position="20"/>
    </location>
</feature>
<protein>
    <submittedName>
        <fullName evidence="3">Metalloendopeptidase</fullName>
    </submittedName>
</protein>